<dbReference type="GO" id="GO:0003729">
    <property type="term" value="F:mRNA binding"/>
    <property type="evidence" value="ECO:0007669"/>
    <property type="project" value="TreeGrafter"/>
</dbReference>
<reference evidence="4 5" key="1">
    <citation type="journal article" date="2018" name="Plant J.">
        <title>Genome sequences of Chlorella sorokiniana UTEX 1602 and Micractinium conductrix SAG 241.80: implications to maltose excretion by a green alga.</title>
        <authorList>
            <person name="Arriola M.B."/>
            <person name="Velmurugan N."/>
            <person name="Zhang Y."/>
            <person name="Plunkett M.H."/>
            <person name="Hondzo H."/>
            <person name="Barney B.M."/>
        </authorList>
    </citation>
    <scope>NUCLEOTIDE SEQUENCE [LARGE SCALE GENOMIC DNA]</scope>
    <source>
        <strain evidence="5">UTEX 1602</strain>
    </source>
</reference>
<sequence>MEDVGIEAGAPLAAHLSALLEARTSGSLPADPEPAFAAGAAHILELKAAHRRLCDATDALREAAAEAKTQLDTSSLQLQNLLYERQHYEKEISSCRSWQSAYSDEQIALIPLEEFSAHPLASEGGLAGESDPHQLMLNRLKHEVAYRQEHVKQLDAIKARRDALASDVAQKRSMVAGLEGEIGKLLAAARAVQQQYAIRSADSGRTAGEPAVDQAAAGAAAAAGQQQQQAGGDVAMQEAGQI</sequence>
<evidence type="ECO:0000256" key="2">
    <source>
        <dbReference type="ARBA" id="ARBA00008044"/>
    </source>
</evidence>
<dbReference type="Pfam" id="PF09766">
    <property type="entry name" value="FmiP_Thoc5"/>
    <property type="match status" value="1"/>
</dbReference>
<evidence type="ECO:0000256" key="3">
    <source>
        <dbReference type="ARBA" id="ARBA00023242"/>
    </source>
</evidence>
<dbReference type="Proteomes" id="UP000239899">
    <property type="component" value="Unassembled WGS sequence"/>
</dbReference>
<comment type="caution">
    <text evidence="4">The sequence shown here is derived from an EMBL/GenBank/DDBJ whole genome shotgun (WGS) entry which is preliminary data.</text>
</comment>
<comment type="subcellular location">
    <subcellularLocation>
        <location evidence="1">Nucleus</location>
    </subcellularLocation>
</comment>
<dbReference type="STRING" id="3076.A0A2P6TVT7"/>
<keyword evidence="3" id="KW-0539">Nucleus</keyword>
<protein>
    <submittedName>
        <fullName evidence="4">THO complex subunit 5</fullName>
    </submittedName>
</protein>
<evidence type="ECO:0000313" key="4">
    <source>
        <dbReference type="EMBL" id="PRW58174.1"/>
    </source>
</evidence>
<dbReference type="InterPro" id="IPR019163">
    <property type="entry name" value="THO_Thoc5"/>
</dbReference>
<dbReference type="EMBL" id="LHPG02000005">
    <property type="protein sequence ID" value="PRW58174.1"/>
    <property type="molecule type" value="Genomic_DNA"/>
</dbReference>
<gene>
    <name evidence="4" type="ORF">C2E21_2707</name>
</gene>
<accession>A0A2P6TVT7</accession>
<comment type="similarity">
    <text evidence="2">Belongs to the THOC5 family.</text>
</comment>
<dbReference type="GO" id="GO:0000445">
    <property type="term" value="C:THO complex part of transcription export complex"/>
    <property type="evidence" value="ECO:0007669"/>
    <property type="project" value="TreeGrafter"/>
</dbReference>
<dbReference type="PANTHER" id="PTHR13375">
    <property type="entry name" value="FMS INTERACTING PROTEIN"/>
    <property type="match status" value="1"/>
</dbReference>
<dbReference type="AlphaFoldDB" id="A0A2P6TVT7"/>
<dbReference type="GO" id="GO:0006406">
    <property type="term" value="P:mRNA export from nucleus"/>
    <property type="evidence" value="ECO:0007669"/>
    <property type="project" value="TreeGrafter"/>
</dbReference>
<dbReference type="OrthoDB" id="20582at2759"/>
<name>A0A2P6TVT7_CHLSO</name>
<proteinExistence type="inferred from homology"/>
<dbReference type="PANTHER" id="PTHR13375:SF3">
    <property type="entry name" value="THO COMPLEX SUBUNIT 5 HOMOLOG"/>
    <property type="match status" value="1"/>
</dbReference>
<evidence type="ECO:0000256" key="1">
    <source>
        <dbReference type="ARBA" id="ARBA00004123"/>
    </source>
</evidence>
<organism evidence="4 5">
    <name type="scientific">Chlorella sorokiniana</name>
    <name type="common">Freshwater green alga</name>
    <dbReference type="NCBI Taxonomy" id="3076"/>
    <lineage>
        <taxon>Eukaryota</taxon>
        <taxon>Viridiplantae</taxon>
        <taxon>Chlorophyta</taxon>
        <taxon>core chlorophytes</taxon>
        <taxon>Trebouxiophyceae</taxon>
        <taxon>Chlorellales</taxon>
        <taxon>Chlorellaceae</taxon>
        <taxon>Chlorella clade</taxon>
        <taxon>Chlorella</taxon>
    </lineage>
</organism>
<keyword evidence="5" id="KW-1185">Reference proteome</keyword>
<evidence type="ECO:0000313" key="5">
    <source>
        <dbReference type="Proteomes" id="UP000239899"/>
    </source>
</evidence>